<keyword evidence="3" id="KW-1185">Reference proteome</keyword>
<dbReference type="NCBIfam" id="NF038353">
    <property type="entry name" value="FxLYD_dom"/>
    <property type="match status" value="1"/>
</dbReference>
<evidence type="ECO:0000313" key="2">
    <source>
        <dbReference type="EMBL" id="GGK79896.1"/>
    </source>
</evidence>
<organism evidence="2 3">
    <name type="scientific">Sphaerisporangium melleum</name>
    <dbReference type="NCBI Taxonomy" id="321316"/>
    <lineage>
        <taxon>Bacteria</taxon>
        <taxon>Bacillati</taxon>
        <taxon>Actinomycetota</taxon>
        <taxon>Actinomycetes</taxon>
        <taxon>Streptosporangiales</taxon>
        <taxon>Streptosporangiaceae</taxon>
        <taxon>Sphaerisporangium</taxon>
    </lineage>
</organism>
<dbReference type="InterPro" id="IPR047676">
    <property type="entry name" value="FxLYD_dom"/>
</dbReference>
<feature type="compositionally biased region" description="Basic and acidic residues" evidence="1">
    <location>
        <begin position="279"/>
        <end position="293"/>
    </location>
</feature>
<sequence length="293" mass="30694">MRGARVGGVACYRPGYDGLVTHRSRYTTALALALGLAASALLAGCGGDESEQKRAEPKPLVVKEQTSSVSQGTGGYVVTWAGVLVNPNRWLFGENVAATVVGRDASGKEVVRMEQPLDAVPPSGALKFTGQATASARPVDVRLTYRPAVWRKASRIPSAYVPFPISSAGTEKLGNGSYLVTGAVANPFQRAATSLVVTALLRDKAGKLIGGASTYVDDVHAGAPRRFVLTVDGLSGAGPVARTDITARTWGSSGRPYEELAMSGALPASTAKPRTPPFARDRGYQAMPLDRRP</sequence>
<dbReference type="EMBL" id="BMNT01000011">
    <property type="protein sequence ID" value="GGK79896.1"/>
    <property type="molecule type" value="Genomic_DNA"/>
</dbReference>
<evidence type="ECO:0000313" key="3">
    <source>
        <dbReference type="Proteomes" id="UP000645217"/>
    </source>
</evidence>
<protein>
    <submittedName>
        <fullName evidence="2">Uncharacterized protein</fullName>
    </submittedName>
</protein>
<gene>
    <name evidence="2" type="ORF">GCM10007964_23150</name>
</gene>
<feature type="region of interest" description="Disordered" evidence="1">
    <location>
        <begin position="266"/>
        <end position="293"/>
    </location>
</feature>
<reference evidence="2" key="1">
    <citation type="journal article" date="2014" name="Int. J. Syst. Evol. Microbiol.">
        <title>Complete genome sequence of Corynebacterium casei LMG S-19264T (=DSM 44701T), isolated from a smear-ripened cheese.</title>
        <authorList>
            <consortium name="US DOE Joint Genome Institute (JGI-PGF)"/>
            <person name="Walter F."/>
            <person name="Albersmeier A."/>
            <person name="Kalinowski J."/>
            <person name="Ruckert C."/>
        </authorList>
    </citation>
    <scope>NUCLEOTIDE SEQUENCE</scope>
    <source>
        <strain evidence="2">JCM 13064</strain>
    </source>
</reference>
<dbReference type="AlphaFoldDB" id="A0A917VGX2"/>
<accession>A0A917VGX2</accession>
<name>A0A917VGX2_9ACTN</name>
<dbReference type="Proteomes" id="UP000645217">
    <property type="component" value="Unassembled WGS sequence"/>
</dbReference>
<evidence type="ECO:0000256" key="1">
    <source>
        <dbReference type="SAM" id="MobiDB-lite"/>
    </source>
</evidence>
<proteinExistence type="predicted"/>
<comment type="caution">
    <text evidence="2">The sequence shown here is derived from an EMBL/GenBank/DDBJ whole genome shotgun (WGS) entry which is preliminary data.</text>
</comment>
<reference evidence="2" key="2">
    <citation type="submission" date="2020-09" db="EMBL/GenBank/DDBJ databases">
        <authorList>
            <person name="Sun Q."/>
            <person name="Ohkuma M."/>
        </authorList>
    </citation>
    <scope>NUCLEOTIDE SEQUENCE</scope>
    <source>
        <strain evidence="2">JCM 13064</strain>
    </source>
</reference>